<evidence type="ECO:0000313" key="2">
    <source>
        <dbReference type="Proteomes" id="UP000308886"/>
    </source>
</evidence>
<proteinExistence type="predicted"/>
<accession>A0AC61QTS8</accession>
<protein>
    <submittedName>
        <fullName evidence="1">MATE family efflux transporter</fullName>
    </submittedName>
</protein>
<dbReference type="EMBL" id="SRZC01000001">
    <property type="protein sequence ID" value="TGX84092.1"/>
    <property type="molecule type" value="Genomic_DNA"/>
</dbReference>
<reference evidence="1" key="1">
    <citation type="submission" date="2019-04" db="EMBL/GenBank/DDBJ databases">
        <title>Microbes associate with the intestines of laboratory mice.</title>
        <authorList>
            <person name="Navarre W."/>
            <person name="Wong E."/>
            <person name="Huang K."/>
            <person name="Tropini C."/>
            <person name="Ng K."/>
            <person name="Yu B."/>
        </authorList>
    </citation>
    <scope>NUCLEOTIDE SEQUENCE</scope>
    <source>
        <strain evidence="1">NM73_A23</strain>
    </source>
</reference>
<comment type="caution">
    <text evidence="1">The sequence shown here is derived from an EMBL/GenBank/DDBJ whole genome shotgun (WGS) entry which is preliminary data.</text>
</comment>
<organism evidence="1 2">
    <name type="scientific">Palleniella muris</name>
    <dbReference type="NCBI Taxonomy" id="3038145"/>
    <lineage>
        <taxon>Bacteria</taxon>
        <taxon>Pseudomonadati</taxon>
        <taxon>Bacteroidota</taxon>
        <taxon>Bacteroidia</taxon>
        <taxon>Bacteroidales</taxon>
        <taxon>Prevotellaceae</taxon>
        <taxon>Palleniella</taxon>
    </lineage>
</organism>
<evidence type="ECO:0000313" key="1">
    <source>
        <dbReference type="EMBL" id="TGX84092.1"/>
    </source>
</evidence>
<sequence>MISVKKELRRLTMPIFIDIALVLLLGAVDTVMLSQYSDDAVAAVGLDNQLVSLVFLVYNFVAMGAAILCAQYFGAGMKTRFVQIVGIALSVNTLLALLTSTVLWLWAEPILIAFGLRENLMADGVLYLKITGSLSFFQAISLTISGALRSTGRPLYPMLATVAVNLLNIGGNYALIFGNWGCPAMGVEGAAWATAVSRIVATLILLCTLPALWPGKRKIFTNPLRIALHPMYSIRRQTTVVKNNFRPFPWDEMKNLFKVGIPAMSEELSYALSQIVITYFINKLSTEALTTKIYCSTVITFIILLSQSIVQGGDILVGQYVGQLRYRAAYILGNYIERFAMRLTLIVAALLAIGGRFILEALTDNPWIIETGTYIFIIDWFLSIGRVKNIFACGTLRAAGDVVYPVIVGVIFQWTVAVGLAWVIGMPMGFGLLGFWVAFALDENLRGITLMRRWHSKRWQGKAFTA</sequence>
<gene>
    <name evidence="1" type="ORF">E5358_00175</name>
</gene>
<dbReference type="Proteomes" id="UP000308886">
    <property type="component" value="Unassembled WGS sequence"/>
</dbReference>
<keyword evidence="2" id="KW-1185">Reference proteome</keyword>
<name>A0AC61QTS8_9BACT</name>